<evidence type="ECO:0000259" key="4">
    <source>
        <dbReference type="PROSITE" id="PS50987"/>
    </source>
</evidence>
<dbReference type="SMART" id="SM00418">
    <property type="entry name" value="HTH_ARSR"/>
    <property type="match status" value="1"/>
</dbReference>
<dbReference type="SUPFAM" id="SSF46785">
    <property type="entry name" value="Winged helix' DNA-binding domain"/>
    <property type="match status" value="1"/>
</dbReference>
<dbReference type="InterPro" id="IPR036390">
    <property type="entry name" value="WH_DNA-bd_sf"/>
</dbReference>
<dbReference type="InterPro" id="IPR011991">
    <property type="entry name" value="ArsR-like_HTH"/>
</dbReference>
<dbReference type="GO" id="GO:0003700">
    <property type="term" value="F:DNA-binding transcription factor activity"/>
    <property type="evidence" value="ECO:0007669"/>
    <property type="project" value="InterPro"/>
</dbReference>
<evidence type="ECO:0000313" key="6">
    <source>
        <dbReference type="Proteomes" id="UP000626148"/>
    </source>
</evidence>
<dbReference type="InterPro" id="IPR036388">
    <property type="entry name" value="WH-like_DNA-bd_sf"/>
</dbReference>
<sequence length="106" mass="11874">MKSNQTGISLSSMEEKAGQASRLLKALSNECRLLILCNLVGGEKSVTQLNDKVDLSQSALSQHLARLRNEGLVAIRKEAQTVYYRIDSPEVEQVIRLMYDLYCRGD</sequence>
<feature type="domain" description="HTH arsR-type" evidence="4">
    <location>
        <begin position="12"/>
        <end position="106"/>
    </location>
</feature>
<evidence type="ECO:0000256" key="3">
    <source>
        <dbReference type="ARBA" id="ARBA00023163"/>
    </source>
</evidence>
<dbReference type="Gene3D" id="1.10.10.10">
    <property type="entry name" value="Winged helix-like DNA-binding domain superfamily/Winged helix DNA-binding domain"/>
    <property type="match status" value="1"/>
</dbReference>
<evidence type="ECO:0000256" key="2">
    <source>
        <dbReference type="ARBA" id="ARBA00023125"/>
    </source>
</evidence>
<dbReference type="Pfam" id="PF01022">
    <property type="entry name" value="HTH_5"/>
    <property type="match status" value="1"/>
</dbReference>
<reference evidence="5" key="2">
    <citation type="submission" date="2020-09" db="EMBL/GenBank/DDBJ databases">
        <authorList>
            <person name="Sun Q."/>
            <person name="Kim S."/>
        </authorList>
    </citation>
    <scope>NUCLEOTIDE SEQUENCE</scope>
    <source>
        <strain evidence="5">KCTC 22169</strain>
    </source>
</reference>
<comment type="caution">
    <text evidence="5">The sequence shown here is derived from an EMBL/GenBank/DDBJ whole genome shotgun (WGS) entry which is preliminary data.</text>
</comment>
<dbReference type="PANTHER" id="PTHR33154">
    <property type="entry name" value="TRANSCRIPTIONAL REGULATOR, ARSR FAMILY"/>
    <property type="match status" value="1"/>
</dbReference>
<dbReference type="RefSeq" id="WP_229805418.1">
    <property type="nucleotide sequence ID" value="NZ_BMXR01000009.1"/>
</dbReference>
<dbReference type="InterPro" id="IPR051081">
    <property type="entry name" value="HTH_MetalResp_TranReg"/>
</dbReference>
<dbReference type="NCBIfam" id="NF033788">
    <property type="entry name" value="HTH_metalloreg"/>
    <property type="match status" value="1"/>
</dbReference>
<accession>A0A918KHR4</accession>
<reference evidence="5" key="1">
    <citation type="journal article" date="2014" name="Int. J. Syst. Evol. Microbiol.">
        <title>Complete genome sequence of Corynebacterium casei LMG S-19264T (=DSM 44701T), isolated from a smear-ripened cheese.</title>
        <authorList>
            <consortium name="US DOE Joint Genome Institute (JGI-PGF)"/>
            <person name="Walter F."/>
            <person name="Albersmeier A."/>
            <person name="Kalinowski J."/>
            <person name="Ruckert C."/>
        </authorList>
    </citation>
    <scope>NUCLEOTIDE SEQUENCE</scope>
    <source>
        <strain evidence="5">KCTC 22169</strain>
    </source>
</reference>
<dbReference type="PRINTS" id="PR00778">
    <property type="entry name" value="HTHARSR"/>
</dbReference>
<dbReference type="PANTHER" id="PTHR33154:SF28">
    <property type="entry name" value="HTH-TYPE TRANSCRIPTIONAL REGULATOR YGAV-RELATED"/>
    <property type="match status" value="1"/>
</dbReference>
<dbReference type="Proteomes" id="UP000626148">
    <property type="component" value="Unassembled WGS sequence"/>
</dbReference>
<dbReference type="PROSITE" id="PS50987">
    <property type="entry name" value="HTH_ARSR_2"/>
    <property type="match status" value="1"/>
</dbReference>
<dbReference type="CDD" id="cd00090">
    <property type="entry name" value="HTH_ARSR"/>
    <property type="match status" value="1"/>
</dbReference>
<keyword evidence="3" id="KW-0804">Transcription</keyword>
<dbReference type="AlphaFoldDB" id="A0A918KHR4"/>
<keyword evidence="2" id="KW-0238">DNA-binding</keyword>
<dbReference type="InterPro" id="IPR001845">
    <property type="entry name" value="HTH_ArsR_DNA-bd_dom"/>
</dbReference>
<keyword evidence="6" id="KW-1185">Reference proteome</keyword>
<organism evidence="5 6">
    <name type="scientific">Saccharospirillum salsuginis</name>
    <dbReference type="NCBI Taxonomy" id="418750"/>
    <lineage>
        <taxon>Bacteria</taxon>
        <taxon>Pseudomonadati</taxon>
        <taxon>Pseudomonadota</taxon>
        <taxon>Gammaproteobacteria</taxon>
        <taxon>Oceanospirillales</taxon>
        <taxon>Saccharospirillaceae</taxon>
        <taxon>Saccharospirillum</taxon>
    </lineage>
</organism>
<dbReference type="GO" id="GO:0003677">
    <property type="term" value="F:DNA binding"/>
    <property type="evidence" value="ECO:0007669"/>
    <property type="project" value="UniProtKB-KW"/>
</dbReference>
<evidence type="ECO:0000313" key="5">
    <source>
        <dbReference type="EMBL" id="GGX64340.1"/>
    </source>
</evidence>
<dbReference type="EMBL" id="BMXR01000009">
    <property type="protein sequence ID" value="GGX64340.1"/>
    <property type="molecule type" value="Genomic_DNA"/>
</dbReference>
<keyword evidence="1" id="KW-0805">Transcription regulation</keyword>
<evidence type="ECO:0000256" key="1">
    <source>
        <dbReference type="ARBA" id="ARBA00023015"/>
    </source>
</evidence>
<protein>
    <submittedName>
        <fullName evidence="5">Transcriptional regulator</fullName>
    </submittedName>
</protein>
<gene>
    <name evidence="5" type="primary">hlyU</name>
    <name evidence="5" type="ORF">GCM10007392_35100</name>
</gene>
<name>A0A918KHR4_9GAMM</name>
<proteinExistence type="predicted"/>